<dbReference type="PANTHER" id="PTHR45762">
    <property type="entry name" value="ZINC FINGER RNA-BINDING PROTEIN"/>
    <property type="match status" value="1"/>
</dbReference>
<dbReference type="InterPro" id="IPR003604">
    <property type="entry name" value="Matrin/U1-like-C_Znf_C2H2"/>
</dbReference>
<dbReference type="GeneID" id="100371229"/>
<dbReference type="Pfam" id="PF12171">
    <property type="entry name" value="zf-C2H2_jaz"/>
    <property type="match status" value="1"/>
</dbReference>
<feature type="region of interest" description="Disordered" evidence="4">
    <location>
        <begin position="946"/>
        <end position="1007"/>
    </location>
</feature>
<feature type="compositionally biased region" description="Basic residues" evidence="4">
    <location>
        <begin position="956"/>
        <end position="968"/>
    </location>
</feature>
<evidence type="ECO:0000313" key="7">
    <source>
        <dbReference type="RefSeq" id="XP_006823768.1"/>
    </source>
</evidence>
<organism evidence="6 7">
    <name type="scientific">Saccoglossus kowalevskii</name>
    <name type="common">Acorn worm</name>
    <dbReference type="NCBI Taxonomy" id="10224"/>
    <lineage>
        <taxon>Eukaryota</taxon>
        <taxon>Metazoa</taxon>
        <taxon>Hemichordata</taxon>
        <taxon>Enteropneusta</taxon>
        <taxon>Harrimaniidae</taxon>
        <taxon>Saccoglossus</taxon>
    </lineage>
</organism>
<keyword evidence="2" id="KW-0863">Zinc-finger</keyword>
<feature type="region of interest" description="Disordered" evidence="4">
    <location>
        <begin position="659"/>
        <end position="700"/>
    </location>
</feature>
<evidence type="ECO:0000256" key="1">
    <source>
        <dbReference type="ARBA" id="ARBA00022723"/>
    </source>
</evidence>
<evidence type="ECO:0000259" key="5">
    <source>
        <dbReference type="PROSITE" id="PS51703"/>
    </source>
</evidence>
<dbReference type="Pfam" id="PF20965">
    <property type="entry name" value="DZF_C"/>
    <property type="match status" value="1"/>
</dbReference>
<keyword evidence="1" id="KW-0479">Metal-binding</keyword>
<evidence type="ECO:0000256" key="4">
    <source>
        <dbReference type="SAM" id="MobiDB-lite"/>
    </source>
</evidence>
<evidence type="ECO:0000313" key="6">
    <source>
        <dbReference type="Proteomes" id="UP000694865"/>
    </source>
</evidence>
<dbReference type="SMART" id="SM00572">
    <property type="entry name" value="DZF"/>
    <property type="match status" value="1"/>
</dbReference>
<dbReference type="Pfam" id="PF07528">
    <property type="entry name" value="DZF_N"/>
    <property type="match status" value="1"/>
</dbReference>
<dbReference type="Proteomes" id="UP000694865">
    <property type="component" value="Unplaced"/>
</dbReference>
<dbReference type="Gene3D" id="3.30.460.10">
    <property type="entry name" value="Beta Polymerase, domain 2"/>
    <property type="match status" value="1"/>
</dbReference>
<protein>
    <submittedName>
        <fullName evidence="7">Zinc finger RNA-binding protein-like</fullName>
    </submittedName>
</protein>
<dbReference type="PROSITE" id="PS51703">
    <property type="entry name" value="DZF"/>
    <property type="match status" value="1"/>
</dbReference>
<dbReference type="InterPro" id="IPR013087">
    <property type="entry name" value="Znf_C2H2_type"/>
</dbReference>
<keyword evidence="3" id="KW-0862">Zinc</keyword>
<dbReference type="InterPro" id="IPR049401">
    <property type="entry name" value="DZF_dom_N"/>
</dbReference>
<dbReference type="SMART" id="SM00451">
    <property type="entry name" value="ZnF_U1"/>
    <property type="match status" value="2"/>
</dbReference>
<dbReference type="SUPFAM" id="SSF57667">
    <property type="entry name" value="beta-beta-alpha zinc fingers"/>
    <property type="match status" value="2"/>
</dbReference>
<dbReference type="Gene3D" id="3.30.160.60">
    <property type="entry name" value="Classic Zinc Finger"/>
    <property type="match status" value="2"/>
</dbReference>
<dbReference type="SMART" id="SM00355">
    <property type="entry name" value="ZnF_C2H2"/>
    <property type="match status" value="2"/>
</dbReference>
<dbReference type="PANTHER" id="PTHR45762:SF3">
    <property type="entry name" value="ZINC-FINGER PROTEIN AT 72D, ISOFORM B"/>
    <property type="match status" value="1"/>
</dbReference>
<dbReference type="InterPro" id="IPR022755">
    <property type="entry name" value="Znf_C2H2_jaz"/>
</dbReference>
<evidence type="ECO:0000256" key="2">
    <source>
        <dbReference type="ARBA" id="ARBA00022771"/>
    </source>
</evidence>
<gene>
    <name evidence="7" type="primary">LOC100371229</name>
</gene>
<reference evidence="7" key="1">
    <citation type="submission" date="2025-08" db="UniProtKB">
        <authorList>
            <consortium name="RefSeq"/>
        </authorList>
    </citation>
    <scope>IDENTIFICATION</scope>
    <source>
        <tissue evidence="7">Testes</tissue>
    </source>
</reference>
<feature type="compositionally biased region" description="Basic and acidic residues" evidence="4">
    <location>
        <begin position="690"/>
        <end position="700"/>
    </location>
</feature>
<keyword evidence="6" id="KW-1185">Reference proteome</keyword>
<dbReference type="InterPro" id="IPR043519">
    <property type="entry name" value="NT_sf"/>
</dbReference>
<sequence length="1007" mass="112040">MAANSYFGFTHGGTQYTQRVALFQCQQPGSYAHTAVTQPPSNYVHQAAAVTHQGGYATAAPRQAPATAYEQTYPATHSTGQYAGYSIHRAQEVPPPPPPSATTQTYRDTYNYAQTTTPAAYDKTQYYQQPQTQHTTPSTDAYYTQQAVTIPPTVSKTGYTTAAPAYTAARQITTPKQVQVSTAAAASYAYPVVTTQPVTPVTYTTATYQTTPSVTLTGATYSGYDAAIYSAATSYYQQQQAQKQGITWGFNKKPQYGQNQKKKEKPPPKQPQIHYCDICKISCAGPQTYREHLEGQKHKKKEAAAKVGNTASGRAGANTLRCELCDVVLKLHTKLGKPIPSTEPVPVTPASTTSTTIAAKASATSTVTQNKTPTATAAKTVTRKVTPKITFVGGTKLSTTTPDAEKKLGELKSIPSLQAASALMDAKTESKIESPMTPEKPDVQPVGEDYIEEVRNDEGKIVSFNCKLCECKFNDPNAKEMHMKGRRHRLQYKKKVNPDLQVDVKPSVRARKIQEEKTRKQLQKEDYFRREQERWREEMRWREEDEYRRYEEDMYWRHMQEDERYWEERRRYEEEVEYYEWQRRRGIASGPGPRGYGGQSSRHPIDMPIRRPDTVDDRHVMAKHSSIYPTDTELQAVQSIVSSSEKALKLVSDYIAEIDNPTPMESPEKEAIKEEKIETENAESTDDDGKDGSNKKDETPARALKGVMRVGVLAKGLLLRGDLNVHLVVLCSEKPTRTLLERVADNLPKQLAVVSEDSFDCKLCVEEAAIIVSSSKEPPAQVVVTLSSPVMRETQSEGEVVKDPPDVLDRQKCLDALAALRHAKWFQARANGLQSCVVVIRILRDLCQRVPTWAPLNSWAMELLVERVVSSPGNNLSPGDALRRVFEAIASGILLPGGPGLYDPCEKDSTDAAGHLAPQQREDITASAQHAVRLIAFRQVHKVLGMDPLPVPPRFAKQRNTRNRKRRRDNSEGGDNEEGDGKKDKKEEEEESQGDTMETAADSTQIA</sequence>
<name>A0ABM0MUS7_SACKO</name>
<dbReference type="PROSITE" id="PS00028">
    <property type="entry name" value="ZINC_FINGER_C2H2_1"/>
    <property type="match status" value="1"/>
</dbReference>
<feature type="region of interest" description="Disordered" evidence="4">
    <location>
        <begin position="247"/>
        <end position="271"/>
    </location>
</feature>
<accession>A0ABM0MUS7</accession>
<feature type="compositionally biased region" description="Acidic residues" evidence="4">
    <location>
        <begin position="680"/>
        <end position="689"/>
    </location>
</feature>
<proteinExistence type="predicted"/>
<feature type="domain" description="DZF" evidence="5">
    <location>
        <begin position="594"/>
        <end position="992"/>
    </location>
</feature>
<evidence type="ECO:0000256" key="3">
    <source>
        <dbReference type="ARBA" id="ARBA00022833"/>
    </source>
</evidence>
<dbReference type="Pfam" id="PF12874">
    <property type="entry name" value="zf-met"/>
    <property type="match status" value="1"/>
</dbReference>
<dbReference type="InterPro" id="IPR049402">
    <property type="entry name" value="DZF_dom_C"/>
</dbReference>
<dbReference type="Gene3D" id="1.10.1410.40">
    <property type="match status" value="1"/>
</dbReference>
<dbReference type="InterPro" id="IPR036236">
    <property type="entry name" value="Znf_C2H2_sf"/>
</dbReference>
<dbReference type="InterPro" id="IPR006561">
    <property type="entry name" value="DZF_dom"/>
</dbReference>
<dbReference type="RefSeq" id="XP_006823768.1">
    <property type="nucleotide sequence ID" value="XM_006823705.1"/>
</dbReference>
<feature type="region of interest" description="Disordered" evidence="4">
    <location>
        <begin position="588"/>
        <end position="610"/>
    </location>
</feature>
<feature type="compositionally biased region" description="Basic and acidic residues" evidence="4">
    <location>
        <begin position="666"/>
        <end position="679"/>
    </location>
</feature>